<name>A0A8J2IX72_9HEXA</name>
<proteinExistence type="predicted"/>
<evidence type="ECO:0000313" key="2">
    <source>
        <dbReference type="EMBL" id="CAG7634689.1"/>
    </source>
</evidence>
<comment type="caution">
    <text evidence="2">The sequence shown here is derived from an EMBL/GenBank/DDBJ whole genome shotgun (WGS) entry which is preliminary data.</text>
</comment>
<feature type="region of interest" description="Disordered" evidence="1">
    <location>
        <begin position="22"/>
        <end position="43"/>
    </location>
</feature>
<keyword evidence="3" id="KW-1185">Reference proteome</keyword>
<organism evidence="2 3">
    <name type="scientific">Allacma fusca</name>
    <dbReference type="NCBI Taxonomy" id="39272"/>
    <lineage>
        <taxon>Eukaryota</taxon>
        <taxon>Metazoa</taxon>
        <taxon>Ecdysozoa</taxon>
        <taxon>Arthropoda</taxon>
        <taxon>Hexapoda</taxon>
        <taxon>Collembola</taxon>
        <taxon>Symphypleona</taxon>
        <taxon>Sminthuridae</taxon>
        <taxon>Allacma</taxon>
    </lineage>
</organism>
<feature type="compositionally biased region" description="Basic and acidic residues" evidence="1">
    <location>
        <begin position="27"/>
        <end position="36"/>
    </location>
</feature>
<gene>
    <name evidence="2" type="ORF">AFUS01_LOCUS215</name>
</gene>
<dbReference type="EMBL" id="CAJVCH010000866">
    <property type="protein sequence ID" value="CAG7634689.1"/>
    <property type="molecule type" value="Genomic_DNA"/>
</dbReference>
<protein>
    <submittedName>
        <fullName evidence="2">Uncharacterized protein</fullName>
    </submittedName>
</protein>
<sequence>IYPNNGVSNKVLNQSDKLIIRNQSEPKFSDKNEPIDIRNPTST</sequence>
<feature type="non-terminal residue" evidence="2">
    <location>
        <position position="1"/>
    </location>
</feature>
<dbReference type="Proteomes" id="UP000708208">
    <property type="component" value="Unassembled WGS sequence"/>
</dbReference>
<evidence type="ECO:0000313" key="3">
    <source>
        <dbReference type="Proteomes" id="UP000708208"/>
    </source>
</evidence>
<evidence type="ECO:0000256" key="1">
    <source>
        <dbReference type="SAM" id="MobiDB-lite"/>
    </source>
</evidence>
<reference evidence="2" key="1">
    <citation type="submission" date="2021-06" db="EMBL/GenBank/DDBJ databases">
        <authorList>
            <person name="Hodson N. C."/>
            <person name="Mongue J. A."/>
            <person name="Jaron S. K."/>
        </authorList>
    </citation>
    <scope>NUCLEOTIDE SEQUENCE</scope>
</reference>
<dbReference type="AlphaFoldDB" id="A0A8J2IX72"/>
<accession>A0A8J2IX72</accession>